<keyword evidence="2" id="KW-1185">Reference proteome</keyword>
<dbReference type="Proteomes" id="UP000077734">
    <property type="component" value="Unassembled WGS sequence"/>
</dbReference>
<reference evidence="1 2" key="1">
    <citation type="submission" date="2016-03" db="EMBL/GenBank/DDBJ databases">
        <authorList>
            <person name="Heylen K."/>
            <person name="De Vos P."/>
            <person name="Vekeman B."/>
        </authorList>
    </citation>
    <scope>NUCLEOTIDE SEQUENCE [LARGE SCALE GENOMIC DNA]</scope>
    <source>
        <strain evidence="1 2">R-49807</strain>
    </source>
</reference>
<proteinExistence type="predicted"/>
<evidence type="ECO:0000313" key="2">
    <source>
        <dbReference type="Proteomes" id="UP000077734"/>
    </source>
</evidence>
<gene>
    <name evidence="1" type="ORF">A1356_21770</name>
</gene>
<evidence type="ECO:0000313" key="1">
    <source>
        <dbReference type="EMBL" id="OAI30309.1"/>
    </source>
</evidence>
<sequence length="79" mass="9155">MSARSDGSHDENNERHRRLCLLNSAVRQRRYPHETGAAMVTRGACCSNYWAEEAKTEALLENLRRQPKACMPPRRMRRG</sequence>
<dbReference type="AlphaFoldDB" id="A0AA91I7E6"/>
<dbReference type="EMBL" id="LUUL01000007">
    <property type="protein sequence ID" value="OAI30309.1"/>
    <property type="molecule type" value="Genomic_DNA"/>
</dbReference>
<accession>A0AA91I7E6</accession>
<organism evidence="1 2">
    <name type="scientific">Methylomonas koyamae</name>
    <dbReference type="NCBI Taxonomy" id="702114"/>
    <lineage>
        <taxon>Bacteria</taxon>
        <taxon>Pseudomonadati</taxon>
        <taxon>Pseudomonadota</taxon>
        <taxon>Gammaproteobacteria</taxon>
        <taxon>Methylococcales</taxon>
        <taxon>Methylococcaceae</taxon>
        <taxon>Methylomonas</taxon>
    </lineage>
</organism>
<name>A0AA91I7E6_9GAMM</name>
<comment type="caution">
    <text evidence="1">The sequence shown here is derived from an EMBL/GenBank/DDBJ whole genome shotgun (WGS) entry which is preliminary data.</text>
</comment>
<protein>
    <submittedName>
        <fullName evidence="1">Uncharacterized protein</fullName>
    </submittedName>
</protein>